<dbReference type="InterPro" id="IPR011330">
    <property type="entry name" value="Glyco_hydro/deAcase_b/a-brl"/>
</dbReference>
<comment type="caution">
    <text evidence="1">The sequence shown here is derived from an EMBL/GenBank/DDBJ whole genome shotgun (WGS) entry which is preliminary data.</text>
</comment>
<evidence type="ECO:0000313" key="2">
    <source>
        <dbReference type="Proteomes" id="UP000886748"/>
    </source>
</evidence>
<dbReference type="PANTHER" id="PTHR30292">
    <property type="entry name" value="UNCHARACTERIZED PROTEIN YBGL-RELATED"/>
    <property type="match status" value="1"/>
</dbReference>
<dbReference type="Gene3D" id="3.20.20.370">
    <property type="entry name" value="Glycoside hydrolase/deacetylase"/>
    <property type="match status" value="1"/>
</dbReference>
<proteinExistence type="predicted"/>
<evidence type="ECO:0000313" key="1">
    <source>
        <dbReference type="EMBL" id="HIU92526.1"/>
    </source>
</evidence>
<dbReference type="Proteomes" id="UP000886748">
    <property type="component" value="Unassembled WGS sequence"/>
</dbReference>
<dbReference type="Pfam" id="PF03746">
    <property type="entry name" value="LamB_YcsF"/>
    <property type="match status" value="1"/>
</dbReference>
<accession>A0A9D1N088</accession>
<dbReference type="EMBL" id="DVOD01000037">
    <property type="protein sequence ID" value="HIU92526.1"/>
    <property type="molecule type" value="Genomic_DNA"/>
</dbReference>
<sequence length="226" mass="25107">MEENNKKWVDFNIDLAQNDQNADTINELIEEVSSVNIACGVHSGNPLSMKQAVENCKFKSKVLGALIGFNESVNDPAALSSEEIEAVVLYQLGAISAFAKAYSLNIEHVRPHGLMYELLNTNKEFALNFANSVKKFNRWFVLYGPDSEVFNQAAQETGMNIAKEFIVENVDSVSALKELIESNKMPDTIHFHTAAENVKSLMESVKEFANARPVNFNNVVSSGWVD</sequence>
<dbReference type="GO" id="GO:0005975">
    <property type="term" value="P:carbohydrate metabolic process"/>
    <property type="evidence" value="ECO:0007669"/>
    <property type="project" value="InterPro"/>
</dbReference>
<dbReference type="InterPro" id="IPR005501">
    <property type="entry name" value="LamB/YcsF/PxpA-like"/>
</dbReference>
<dbReference type="PANTHER" id="PTHR30292:SF0">
    <property type="entry name" value="5-OXOPROLINASE SUBUNIT A"/>
    <property type="match status" value="1"/>
</dbReference>
<name>A0A9D1N088_9CLOT</name>
<gene>
    <name evidence="1" type="ORF">IAD26_05265</name>
</gene>
<protein>
    <submittedName>
        <fullName evidence="1">LamB/YcsF family protein</fullName>
    </submittedName>
</protein>
<organism evidence="1 2">
    <name type="scientific">Candidatus Limenecus avicola</name>
    <dbReference type="NCBI Taxonomy" id="2840847"/>
    <lineage>
        <taxon>Bacteria</taxon>
        <taxon>Bacillati</taxon>
        <taxon>Bacillota</taxon>
        <taxon>Clostridia</taxon>
        <taxon>Eubacteriales</taxon>
        <taxon>Clostridiaceae</taxon>
        <taxon>Clostridiaceae incertae sedis</taxon>
        <taxon>Candidatus Limenecus</taxon>
    </lineage>
</organism>
<dbReference type="AlphaFoldDB" id="A0A9D1N088"/>
<reference evidence="1" key="1">
    <citation type="submission" date="2020-10" db="EMBL/GenBank/DDBJ databases">
        <authorList>
            <person name="Gilroy R."/>
        </authorList>
    </citation>
    <scope>NUCLEOTIDE SEQUENCE</scope>
    <source>
        <strain evidence="1">CHK154-7741</strain>
    </source>
</reference>
<dbReference type="SUPFAM" id="SSF88713">
    <property type="entry name" value="Glycoside hydrolase/deacetylase"/>
    <property type="match status" value="1"/>
</dbReference>
<reference evidence="1" key="2">
    <citation type="journal article" date="2021" name="PeerJ">
        <title>Extensive microbial diversity within the chicken gut microbiome revealed by metagenomics and culture.</title>
        <authorList>
            <person name="Gilroy R."/>
            <person name="Ravi A."/>
            <person name="Getino M."/>
            <person name="Pursley I."/>
            <person name="Horton D.L."/>
            <person name="Alikhan N.F."/>
            <person name="Baker D."/>
            <person name="Gharbi K."/>
            <person name="Hall N."/>
            <person name="Watson M."/>
            <person name="Adriaenssens E.M."/>
            <person name="Foster-Nyarko E."/>
            <person name="Jarju S."/>
            <person name="Secka A."/>
            <person name="Antonio M."/>
            <person name="Oren A."/>
            <person name="Chaudhuri R.R."/>
            <person name="La Ragione R."/>
            <person name="Hildebrand F."/>
            <person name="Pallen M.J."/>
        </authorList>
    </citation>
    <scope>NUCLEOTIDE SEQUENCE</scope>
    <source>
        <strain evidence="1">CHK154-7741</strain>
    </source>
</reference>